<proteinExistence type="predicted"/>
<dbReference type="AlphaFoldDB" id="A0A1Y1W435"/>
<gene>
    <name evidence="1" type="ORF">DL89DRAFT_31429</name>
</gene>
<dbReference type="EMBL" id="MCFD01000010">
    <property type="protein sequence ID" value="ORX68330.1"/>
    <property type="molecule type" value="Genomic_DNA"/>
</dbReference>
<name>A0A1Y1W435_9FUNG</name>
<keyword evidence="2" id="KW-1185">Reference proteome</keyword>
<sequence length="168" mass="18362">MTAVSNSHAAVNSCMVSIERSRSWQRELSCAQFSACSISHSRSHVNVWNAATDSAVRSRTACDRHIDRLIICPRPAFGNAEMLLRISSRAELASWLLNAGHGSRNDCSGLRLPLHSTRLQQAVPAAGCPFLLVGRLLSGHRAASTRSPRHSGICCCSIRWLPWRSSGQ</sequence>
<organism evidence="1 2">
    <name type="scientific">Linderina pennispora</name>
    <dbReference type="NCBI Taxonomy" id="61395"/>
    <lineage>
        <taxon>Eukaryota</taxon>
        <taxon>Fungi</taxon>
        <taxon>Fungi incertae sedis</taxon>
        <taxon>Zoopagomycota</taxon>
        <taxon>Kickxellomycotina</taxon>
        <taxon>Kickxellomycetes</taxon>
        <taxon>Kickxellales</taxon>
        <taxon>Kickxellaceae</taxon>
        <taxon>Linderina</taxon>
    </lineage>
</organism>
<protein>
    <submittedName>
        <fullName evidence="1">Uncharacterized protein</fullName>
    </submittedName>
</protein>
<dbReference type="GeneID" id="63807671"/>
<dbReference type="RefSeq" id="XP_040742144.1">
    <property type="nucleotide sequence ID" value="XM_040891023.1"/>
</dbReference>
<accession>A0A1Y1W435</accession>
<evidence type="ECO:0000313" key="2">
    <source>
        <dbReference type="Proteomes" id="UP000193922"/>
    </source>
</evidence>
<dbReference type="Proteomes" id="UP000193922">
    <property type="component" value="Unassembled WGS sequence"/>
</dbReference>
<evidence type="ECO:0000313" key="1">
    <source>
        <dbReference type="EMBL" id="ORX68330.1"/>
    </source>
</evidence>
<reference evidence="1 2" key="1">
    <citation type="submission" date="2016-07" db="EMBL/GenBank/DDBJ databases">
        <title>Pervasive Adenine N6-methylation of Active Genes in Fungi.</title>
        <authorList>
            <consortium name="DOE Joint Genome Institute"/>
            <person name="Mondo S.J."/>
            <person name="Dannebaum R.O."/>
            <person name="Kuo R.C."/>
            <person name="Labutti K."/>
            <person name="Haridas S."/>
            <person name="Kuo A."/>
            <person name="Salamov A."/>
            <person name="Ahrendt S.R."/>
            <person name="Lipzen A."/>
            <person name="Sullivan W."/>
            <person name="Andreopoulos W.B."/>
            <person name="Clum A."/>
            <person name="Lindquist E."/>
            <person name="Daum C."/>
            <person name="Ramamoorthy G.K."/>
            <person name="Gryganskyi A."/>
            <person name="Culley D."/>
            <person name="Magnuson J.K."/>
            <person name="James T.Y."/>
            <person name="O'Malley M.A."/>
            <person name="Stajich J.E."/>
            <person name="Spatafora J.W."/>
            <person name="Visel A."/>
            <person name="Grigoriev I.V."/>
        </authorList>
    </citation>
    <scope>NUCLEOTIDE SEQUENCE [LARGE SCALE GENOMIC DNA]</scope>
    <source>
        <strain evidence="1 2">ATCC 12442</strain>
    </source>
</reference>
<comment type="caution">
    <text evidence="1">The sequence shown here is derived from an EMBL/GenBank/DDBJ whole genome shotgun (WGS) entry which is preliminary data.</text>
</comment>